<feature type="domain" description="Histidine kinase" evidence="13">
    <location>
        <begin position="70"/>
        <end position="290"/>
    </location>
</feature>
<dbReference type="Gene3D" id="3.40.50.2300">
    <property type="match status" value="1"/>
</dbReference>
<keyword evidence="12" id="KW-0175">Coiled coil</keyword>
<dbReference type="SUPFAM" id="SSF52172">
    <property type="entry name" value="CheY-like"/>
    <property type="match status" value="1"/>
</dbReference>
<feature type="domain" description="Response regulatory" evidence="14">
    <location>
        <begin position="320"/>
        <end position="436"/>
    </location>
</feature>
<dbReference type="PANTHER" id="PTHR45339:SF1">
    <property type="entry name" value="HYBRID SIGNAL TRANSDUCTION HISTIDINE KINASE J"/>
    <property type="match status" value="1"/>
</dbReference>
<keyword evidence="5" id="KW-0547">Nucleotide-binding</keyword>
<evidence type="ECO:0000259" key="14">
    <source>
        <dbReference type="PROSITE" id="PS50110"/>
    </source>
</evidence>
<dbReference type="InterPro" id="IPR011006">
    <property type="entry name" value="CheY-like_superfamily"/>
</dbReference>
<evidence type="ECO:0000256" key="4">
    <source>
        <dbReference type="ARBA" id="ARBA00022679"/>
    </source>
</evidence>
<dbReference type="Proteomes" id="UP000426424">
    <property type="component" value="Chromosome"/>
</dbReference>
<proteinExistence type="predicted"/>
<dbReference type="Pfam" id="PF02518">
    <property type="entry name" value="HATPase_c"/>
    <property type="match status" value="1"/>
</dbReference>
<dbReference type="Pfam" id="PF00072">
    <property type="entry name" value="Response_reg"/>
    <property type="match status" value="1"/>
</dbReference>
<keyword evidence="4" id="KW-0808">Transferase</keyword>
<dbReference type="FunFam" id="1.10.287.130:FF:000002">
    <property type="entry name" value="Two-component osmosensing histidine kinase"/>
    <property type="match status" value="1"/>
</dbReference>
<dbReference type="InterPro" id="IPR036890">
    <property type="entry name" value="HATPase_C_sf"/>
</dbReference>
<dbReference type="OrthoDB" id="9810730at2"/>
<dbReference type="InterPro" id="IPR005467">
    <property type="entry name" value="His_kinase_dom"/>
</dbReference>
<dbReference type="PRINTS" id="PR00344">
    <property type="entry name" value="BCTRLSENSOR"/>
</dbReference>
<dbReference type="InterPro" id="IPR003594">
    <property type="entry name" value="HATPase_dom"/>
</dbReference>
<dbReference type="Gene3D" id="1.10.287.130">
    <property type="match status" value="1"/>
</dbReference>
<accession>A0A6I6EFK0</accession>
<gene>
    <name evidence="15" type="ORF">E6P07_12300</name>
</gene>
<evidence type="ECO:0000256" key="3">
    <source>
        <dbReference type="ARBA" id="ARBA00022553"/>
    </source>
</evidence>
<dbReference type="GO" id="GO:0000155">
    <property type="term" value="F:phosphorelay sensor kinase activity"/>
    <property type="evidence" value="ECO:0007669"/>
    <property type="project" value="InterPro"/>
</dbReference>
<evidence type="ECO:0000313" key="15">
    <source>
        <dbReference type="EMBL" id="QGU34046.1"/>
    </source>
</evidence>
<evidence type="ECO:0000256" key="12">
    <source>
        <dbReference type="SAM" id="Coils"/>
    </source>
</evidence>
<keyword evidence="6" id="KW-0418">Kinase</keyword>
<dbReference type="KEGG" id="ttp:E6P07_12300"/>
<keyword evidence="16" id="KW-1185">Reference proteome</keyword>
<comment type="catalytic activity">
    <reaction evidence="1">
        <text>ATP + protein L-histidine = ADP + protein N-phospho-L-histidine.</text>
        <dbReference type="EC" id="2.7.13.3"/>
    </reaction>
</comment>
<dbReference type="SMART" id="SM00388">
    <property type="entry name" value="HisKA"/>
    <property type="match status" value="1"/>
</dbReference>
<evidence type="ECO:0000313" key="16">
    <source>
        <dbReference type="Proteomes" id="UP000426424"/>
    </source>
</evidence>
<evidence type="ECO:0000256" key="8">
    <source>
        <dbReference type="ARBA" id="ARBA00023012"/>
    </source>
</evidence>
<dbReference type="SMART" id="SM00448">
    <property type="entry name" value="REC"/>
    <property type="match status" value="1"/>
</dbReference>
<evidence type="ECO:0000256" key="10">
    <source>
        <dbReference type="ARBA" id="ARBA00068150"/>
    </source>
</evidence>
<dbReference type="SUPFAM" id="SSF47384">
    <property type="entry name" value="Homodimeric domain of signal transducing histidine kinase"/>
    <property type="match status" value="1"/>
</dbReference>
<dbReference type="PANTHER" id="PTHR45339">
    <property type="entry name" value="HYBRID SIGNAL TRANSDUCTION HISTIDINE KINASE J"/>
    <property type="match status" value="1"/>
</dbReference>
<dbReference type="FunFam" id="3.30.565.10:FF:000010">
    <property type="entry name" value="Sensor histidine kinase RcsC"/>
    <property type="match status" value="1"/>
</dbReference>
<dbReference type="PROSITE" id="PS50110">
    <property type="entry name" value="RESPONSE_REGULATORY"/>
    <property type="match status" value="1"/>
</dbReference>
<evidence type="ECO:0000256" key="9">
    <source>
        <dbReference type="ARBA" id="ARBA00064003"/>
    </source>
</evidence>
<sequence length="442" mass="48595">MPTVTVLLGLLIQSQEQRVNDERALQRAEAELQQRQRDLEAQVAARTAELAAARDAAEAANRAKSEFLANMSHEIRTPLNAISGMVHLMRRAGLTPDQRARLDKLEGASTHLLNLINAILEISKIEAGKLRLESAPIHIESLVEQVVSMLNERAEVKGLWIDSELDPLPPHLLGDATRLQQALINYVSNAIKFTERGWIRCKVTLVEEDAASALVRFEVEDTGIGIEPEVLPRLFSLFEQGDNSSTRRHGGTGLGLAITRRLAQLMGGEAGADSTPGVGSRFWFSARLQKVEPTMFVPGVESTAPSKAEVHLGHAHVGCRLLLVEDEPISQEIARDLLEEAGLRVDTADDGAEAVRLSAANDYALILMDMQMPNMDGLEATHRIRQDSRNARTPIVAMTANAFAEDRARCLEAGMNDFLTKPVMPETLYGMVDKWLSVRDGR</sequence>
<dbReference type="InterPro" id="IPR004358">
    <property type="entry name" value="Sig_transdc_His_kin-like_C"/>
</dbReference>
<dbReference type="CDD" id="cd16922">
    <property type="entry name" value="HATPase_EvgS-ArcB-TorS-like"/>
    <property type="match status" value="1"/>
</dbReference>
<keyword evidence="8" id="KW-0902">Two-component regulatory system</keyword>
<comment type="subunit">
    <text evidence="9">At low DSF concentrations, interacts with RpfF.</text>
</comment>
<evidence type="ECO:0000256" key="7">
    <source>
        <dbReference type="ARBA" id="ARBA00022840"/>
    </source>
</evidence>
<dbReference type="Pfam" id="PF00512">
    <property type="entry name" value="HisKA"/>
    <property type="match status" value="1"/>
</dbReference>
<keyword evidence="7" id="KW-0067">ATP-binding</keyword>
<dbReference type="EC" id="2.7.13.3" evidence="2"/>
<evidence type="ECO:0000256" key="11">
    <source>
        <dbReference type="PROSITE-ProRule" id="PRU00169"/>
    </source>
</evidence>
<dbReference type="EMBL" id="CP039268">
    <property type="protein sequence ID" value="QGU34046.1"/>
    <property type="molecule type" value="Genomic_DNA"/>
</dbReference>
<dbReference type="CDD" id="cd17546">
    <property type="entry name" value="REC_hyHK_CKI1_RcsC-like"/>
    <property type="match status" value="1"/>
</dbReference>
<feature type="modified residue" description="4-aspartylphosphate" evidence="11">
    <location>
        <position position="369"/>
    </location>
</feature>
<dbReference type="PROSITE" id="PS50109">
    <property type="entry name" value="HIS_KIN"/>
    <property type="match status" value="1"/>
</dbReference>
<dbReference type="CDD" id="cd00082">
    <property type="entry name" value="HisKA"/>
    <property type="match status" value="1"/>
</dbReference>
<dbReference type="AlphaFoldDB" id="A0A6I6EFK0"/>
<dbReference type="InterPro" id="IPR036097">
    <property type="entry name" value="HisK_dim/P_sf"/>
</dbReference>
<protein>
    <recommendedName>
        <fullName evidence="10">Sensory/regulatory protein RpfC</fullName>
        <ecNumber evidence="2">2.7.13.3</ecNumber>
    </recommendedName>
</protein>
<dbReference type="InterPro" id="IPR003661">
    <property type="entry name" value="HisK_dim/P_dom"/>
</dbReference>
<evidence type="ECO:0000256" key="1">
    <source>
        <dbReference type="ARBA" id="ARBA00000085"/>
    </source>
</evidence>
<dbReference type="GO" id="GO:0005524">
    <property type="term" value="F:ATP binding"/>
    <property type="evidence" value="ECO:0007669"/>
    <property type="project" value="UniProtKB-KW"/>
</dbReference>
<organism evidence="15 16">
    <name type="scientific">Thermochromatium tepidum ATCC 43061</name>
    <dbReference type="NCBI Taxonomy" id="316276"/>
    <lineage>
        <taxon>Bacteria</taxon>
        <taxon>Pseudomonadati</taxon>
        <taxon>Pseudomonadota</taxon>
        <taxon>Gammaproteobacteria</taxon>
        <taxon>Chromatiales</taxon>
        <taxon>Chromatiaceae</taxon>
        <taxon>Thermochromatium</taxon>
    </lineage>
</organism>
<feature type="coiled-coil region" evidence="12">
    <location>
        <begin position="11"/>
        <end position="45"/>
    </location>
</feature>
<dbReference type="Gene3D" id="3.30.565.10">
    <property type="entry name" value="Histidine kinase-like ATPase, C-terminal domain"/>
    <property type="match status" value="1"/>
</dbReference>
<dbReference type="SUPFAM" id="SSF55874">
    <property type="entry name" value="ATPase domain of HSP90 chaperone/DNA topoisomerase II/histidine kinase"/>
    <property type="match status" value="1"/>
</dbReference>
<evidence type="ECO:0000259" key="13">
    <source>
        <dbReference type="PROSITE" id="PS50109"/>
    </source>
</evidence>
<evidence type="ECO:0000256" key="6">
    <source>
        <dbReference type="ARBA" id="ARBA00022777"/>
    </source>
</evidence>
<evidence type="ECO:0000256" key="5">
    <source>
        <dbReference type="ARBA" id="ARBA00022741"/>
    </source>
</evidence>
<reference evidence="15 16" key="1">
    <citation type="submission" date="2019-12" db="EMBL/GenBank/DDBJ databases">
        <title>The complete genome of the thermophilic, anoxygenic phototrophic gammaproteobacterium Thermochromatium tepidum.</title>
        <authorList>
            <person name="Sattley W.M."/>
            <person name="Swingley W.D."/>
            <person name="Burchell B.M."/>
            <person name="Gurbani S.A."/>
            <person name="Kujawa C.M."/>
            <person name="Nuccio D.A."/>
            <person name="Schladweiler J."/>
            <person name="Shaffer K.N."/>
            <person name="Stokes L.M."/>
            <person name="Touchman J.W."/>
            <person name="Blankenship R.E."/>
            <person name="Madigan M.T."/>
        </authorList>
    </citation>
    <scope>NUCLEOTIDE SEQUENCE [LARGE SCALE GENOMIC DNA]</scope>
    <source>
        <strain evidence="15 16">ATCC 43061</strain>
    </source>
</reference>
<dbReference type="SMART" id="SM00387">
    <property type="entry name" value="HATPase_c"/>
    <property type="match status" value="1"/>
</dbReference>
<keyword evidence="3 11" id="KW-0597">Phosphoprotein</keyword>
<name>A0A6I6EFK0_THETI</name>
<dbReference type="InterPro" id="IPR001789">
    <property type="entry name" value="Sig_transdc_resp-reg_receiver"/>
</dbReference>
<evidence type="ECO:0000256" key="2">
    <source>
        <dbReference type="ARBA" id="ARBA00012438"/>
    </source>
</evidence>